<keyword evidence="4 6" id="KW-1133">Transmembrane helix</keyword>
<dbReference type="Pfam" id="PF00482">
    <property type="entry name" value="T2SSF"/>
    <property type="match status" value="1"/>
</dbReference>
<gene>
    <name evidence="8" type="ORF">FHR80_000220</name>
</gene>
<protein>
    <recommendedName>
        <fullName evidence="7">Type II secretion system protein GspF domain-containing protein</fullName>
    </recommendedName>
</protein>
<evidence type="ECO:0000256" key="3">
    <source>
        <dbReference type="ARBA" id="ARBA00022692"/>
    </source>
</evidence>
<feature type="transmembrane region" description="Helical" evidence="6">
    <location>
        <begin position="125"/>
        <end position="145"/>
    </location>
</feature>
<dbReference type="PANTHER" id="PTHR35007">
    <property type="entry name" value="INTEGRAL MEMBRANE PROTEIN-RELATED"/>
    <property type="match status" value="1"/>
</dbReference>
<evidence type="ECO:0000256" key="5">
    <source>
        <dbReference type="ARBA" id="ARBA00023136"/>
    </source>
</evidence>
<dbReference type="EMBL" id="JACHVX010000001">
    <property type="protein sequence ID" value="MBB2921326.1"/>
    <property type="molecule type" value="Genomic_DNA"/>
</dbReference>
<evidence type="ECO:0000313" key="9">
    <source>
        <dbReference type="Proteomes" id="UP000518206"/>
    </source>
</evidence>
<dbReference type="RefSeq" id="WP_183294364.1">
    <property type="nucleotide sequence ID" value="NZ_JACHVX010000001.1"/>
</dbReference>
<feature type="transmembrane region" description="Helical" evidence="6">
    <location>
        <begin position="99"/>
        <end position="119"/>
    </location>
</feature>
<dbReference type="Proteomes" id="UP000518206">
    <property type="component" value="Unassembled WGS sequence"/>
</dbReference>
<keyword evidence="3 6" id="KW-0812">Transmembrane</keyword>
<name>A0A7W4YAE8_9CELL</name>
<comment type="subcellular location">
    <subcellularLocation>
        <location evidence="1">Cell membrane</location>
        <topology evidence="1">Multi-pass membrane protein</topology>
    </subcellularLocation>
</comment>
<sequence>MSVLPVLLTGALLGVGLTTLVAALAPAPPNLHAALVRLDPNMAAARPDGPAVRRVGARLTGELERRLLPRLVETLGLRRFTADLRILDETPEQLAARKAGYAILGVAFPVILALGAALLGVQPPLAIPAAAAIALGALLFVVPDLDLRRRAAIARADLRRATCVYLELVALERAADAGTTEALDRAASIATTREFTRIRDALLRAQLTGQPSWQGLSDLAEATGVPELGDLADIMALAGHDGAAVYATLRARAASLRTQLLTAATAKANAASEHMVVPTTLLGVAFMALLAYPAFVRILFG</sequence>
<reference evidence="8 9" key="2">
    <citation type="submission" date="2020-08" db="EMBL/GenBank/DDBJ databases">
        <authorList>
            <person name="Partida-Martinez L."/>
            <person name="Huntemann M."/>
            <person name="Clum A."/>
            <person name="Wang J."/>
            <person name="Palaniappan K."/>
            <person name="Ritter S."/>
            <person name="Chen I.-M."/>
            <person name="Stamatis D."/>
            <person name="Reddy T."/>
            <person name="O'Malley R."/>
            <person name="Daum C."/>
            <person name="Shapiro N."/>
            <person name="Ivanova N."/>
            <person name="Kyrpides N."/>
            <person name="Woyke T."/>
        </authorList>
    </citation>
    <scope>NUCLEOTIDE SEQUENCE [LARGE SCALE GENOMIC DNA]</scope>
    <source>
        <strain evidence="8 9">RAS26</strain>
    </source>
</reference>
<comment type="caution">
    <text evidence="8">The sequence shown here is derived from an EMBL/GenBank/DDBJ whole genome shotgun (WGS) entry which is preliminary data.</text>
</comment>
<dbReference type="InterPro" id="IPR018076">
    <property type="entry name" value="T2SS_GspF_dom"/>
</dbReference>
<proteinExistence type="predicted"/>
<feature type="transmembrane region" description="Helical" evidence="6">
    <location>
        <begin position="281"/>
        <end position="300"/>
    </location>
</feature>
<feature type="transmembrane region" description="Helical" evidence="6">
    <location>
        <begin position="6"/>
        <end position="27"/>
    </location>
</feature>
<feature type="domain" description="Type II secretion system protein GspF" evidence="7">
    <location>
        <begin position="166"/>
        <end position="292"/>
    </location>
</feature>
<reference evidence="8 9" key="1">
    <citation type="submission" date="2020-08" db="EMBL/GenBank/DDBJ databases">
        <title>The Agave Microbiome: Exploring the role of microbial communities in plant adaptations to desert environments.</title>
        <authorList>
            <person name="Partida-Martinez L.P."/>
        </authorList>
    </citation>
    <scope>NUCLEOTIDE SEQUENCE [LARGE SCALE GENOMIC DNA]</scope>
    <source>
        <strain evidence="8 9">RAS26</strain>
    </source>
</reference>
<accession>A0A7W4YAE8</accession>
<organism evidence="8 9">
    <name type="scientific">Cellulomonas cellasea</name>
    <dbReference type="NCBI Taxonomy" id="43670"/>
    <lineage>
        <taxon>Bacteria</taxon>
        <taxon>Bacillati</taxon>
        <taxon>Actinomycetota</taxon>
        <taxon>Actinomycetes</taxon>
        <taxon>Micrococcales</taxon>
        <taxon>Cellulomonadaceae</taxon>
        <taxon>Cellulomonas</taxon>
    </lineage>
</organism>
<evidence type="ECO:0000313" key="8">
    <source>
        <dbReference type="EMBL" id="MBB2921326.1"/>
    </source>
</evidence>
<keyword evidence="5 6" id="KW-0472">Membrane</keyword>
<dbReference type="PANTHER" id="PTHR35007:SF1">
    <property type="entry name" value="PILUS ASSEMBLY PROTEIN"/>
    <property type="match status" value="1"/>
</dbReference>
<evidence type="ECO:0000256" key="1">
    <source>
        <dbReference type="ARBA" id="ARBA00004651"/>
    </source>
</evidence>
<evidence type="ECO:0000256" key="2">
    <source>
        <dbReference type="ARBA" id="ARBA00022475"/>
    </source>
</evidence>
<dbReference type="AlphaFoldDB" id="A0A7W4YAE8"/>
<dbReference type="GO" id="GO:0005886">
    <property type="term" value="C:plasma membrane"/>
    <property type="evidence" value="ECO:0007669"/>
    <property type="project" value="UniProtKB-SubCell"/>
</dbReference>
<evidence type="ECO:0000256" key="6">
    <source>
        <dbReference type="SAM" id="Phobius"/>
    </source>
</evidence>
<evidence type="ECO:0000256" key="4">
    <source>
        <dbReference type="ARBA" id="ARBA00022989"/>
    </source>
</evidence>
<evidence type="ECO:0000259" key="7">
    <source>
        <dbReference type="Pfam" id="PF00482"/>
    </source>
</evidence>
<keyword evidence="2" id="KW-1003">Cell membrane</keyword>